<organism evidence="9">
    <name type="scientific">Flavobacterium columnare</name>
    <dbReference type="NCBI Taxonomy" id="996"/>
    <lineage>
        <taxon>Bacteria</taxon>
        <taxon>Pseudomonadati</taxon>
        <taxon>Bacteroidota</taxon>
        <taxon>Flavobacteriia</taxon>
        <taxon>Flavobacteriales</taxon>
        <taxon>Flavobacteriaceae</taxon>
        <taxon>Flavobacterium</taxon>
    </lineage>
</organism>
<dbReference type="PANTHER" id="PTHR35093:SF8">
    <property type="entry name" value="OUTER MEMBRANE PROTEIN NMB0088-RELATED"/>
    <property type="match status" value="1"/>
</dbReference>
<feature type="signal peptide" evidence="8">
    <location>
        <begin position="1"/>
        <end position="19"/>
    </location>
</feature>
<dbReference type="Pfam" id="PF03349">
    <property type="entry name" value="Toluene_X"/>
    <property type="match status" value="1"/>
</dbReference>
<evidence type="ECO:0000256" key="1">
    <source>
        <dbReference type="ARBA" id="ARBA00004571"/>
    </source>
</evidence>
<protein>
    <submittedName>
        <fullName evidence="9">Transporter</fullName>
    </submittedName>
</protein>
<keyword evidence="7" id="KW-0998">Cell outer membrane</keyword>
<evidence type="ECO:0000256" key="8">
    <source>
        <dbReference type="SAM" id="SignalP"/>
    </source>
</evidence>
<dbReference type="SUPFAM" id="SSF56935">
    <property type="entry name" value="Porins"/>
    <property type="match status" value="1"/>
</dbReference>
<evidence type="ECO:0000256" key="4">
    <source>
        <dbReference type="ARBA" id="ARBA00022692"/>
    </source>
</evidence>
<gene>
    <name evidence="9" type="ORF">EJB19_08080</name>
</gene>
<evidence type="ECO:0000256" key="2">
    <source>
        <dbReference type="ARBA" id="ARBA00008163"/>
    </source>
</evidence>
<proteinExistence type="inferred from homology"/>
<evidence type="ECO:0000256" key="5">
    <source>
        <dbReference type="ARBA" id="ARBA00022729"/>
    </source>
</evidence>
<keyword evidence="6" id="KW-0472">Membrane</keyword>
<keyword evidence="5 8" id="KW-0732">Signal</keyword>
<dbReference type="EMBL" id="RWGX01000004">
    <property type="protein sequence ID" value="RVU88148.1"/>
    <property type="molecule type" value="Genomic_DNA"/>
</dbReference>
<dbReference type="GO" id="GO:0009279">
    <property type="term" value="C:cell outer membrane"/>
    <property type="evidence" value="ECO:0007669"/>
    <property type="project" value="UniProtKB-SubCell"/>
</dbReference>
<evidence type="ECO:0000256" key="7">
    <source>
        <dbReference type="ARBA" id="ARBA00023237"/>
    </source>
</evidence>
<dbReference type="InterPro" id="IPR005017">
    <property type="entry name" value="OMPP1/FadL/TodX"/>
</dbReference>
<keyword evidence="3" id="KW-1134">Transmembrane beta strand</keyword>
<evidence type="ECO:0000256" key="6">
    <source>
        <dbReference type="ARBA" id="ARBA00023136"/>
    </source>
</evidence>
<evidence type="ECO:0000313" key="9">
    <source>
        <dbReference type="EMBL" id="RVU88148.1"/>
    </source>
</evidence>
<dbReference type="PANTHER" id="PTHR35093">
    <property type="entry name" value="OUTER MEMBRANE PROTEIN NMB0088-RELATED"/>
    <property type="match status" value="1"/>
</dbReference>
<dbReference type="GO" id="GO:0015483">
    <property type="term" value="F:long-chain fatty acid transporting porin activity"/>
    <property type="evidence" value="ECO:0007669"/>
    <property type="project" value="TreeGrafter"/>
</dbReference>
<accession>A0AA94JPR1</accession>
<name>A0AA94JPR1_9FLAO</name>
<comment type="caution">
    <text evidence="9">The sequence shown here is derived from an EMBL/GenBank/DDBJ whole genome shotgun (WGS) entry which is preliminary data.</text>
</comment>
<dbReference type="RefSeq" id="WP_127822064.1">
    <property type="nucleotide sequence ID" value="NZ_RWGX02000016.1"/>
</dbReference>
<dbReference type="Gene3D" id="2.40.160.60">
    <property type="entry name" value="Outer membrane protein transport protein (OMPP1/FadL/TodX)"/>
    <property type="match status" value="1"/>
</dbReference>
<reference evidence="9" key="1">
    <citation type="submission" date="2018-12" db="EMBL/GenBank/DDBJ databases">
        <title>Draft genome sequence of Flaovobacterium columnare BGFS27 isolated from channel catfish in Alabama.</title>
        <authorList>
            <person name="Cai W."/>
            <person name="Arias C."/>
        </authorList>
    </citation>
    <scope>NUCLEOTIDE SEQUENCE [LARGE SCALE GENOMIC DNA]</scope>
    <source>
        <strain evidence="9">BGFS27</strain>
    </source>
</reference>
<feature type="chain" id="PRO_5043279368" evidence="8">
    <location>
        <begin position="20"/>
        <end position="510"/>
    </location>
</feature>
<sequence length="510" mass="57556">MKKFYLVFIILISFLNSNAQGVKEALQYSIIDMNGTARFRALSGAFGALGGDLSAISINPASSVIFANNQFAFTLNNRYNAIRSQYFETSTNTNTSNLNFNQIGGVFVFENNNKYSDWNKFALALNYDNQANFKNAVTVLGENSINSIDKYFLNHARGMRFSDIAGLNYDQMGFTQTQVALGYRSQLLDYDTVNNVFYANISHASDGKKYTQQSYITNTGYNGKLAFNFSTEYDKKWMLGLNLNAHFSDYTQQKTFTEKNDKAYYSKGATINEVLFYNELTTKGSGFSFQVGAIYKPVAGLRLGLTYESPTWMVLEDQLIQRITTSGVVVKPVGGSTIYSPVANKVDPRTTIIFAPYTVVTPSKWSFSGGYVFGKQGFISFDYSVKDYSAIIFKPINQFNNPNENNSNNIFSNLFRTSNEFRVGVEKKIKQWSLRGGYRYEESPYKEKNLMSDLIGFSGGFGYNWGGTKLDFAFSTSKRNYKELIFEGVPDFVSYSRRNNNATLTLSFEL</sequence>
<evidence type="ECO:0000256" key="3">
    <source>
        <dbReference type="ARBA" id="ARBA00022452"/>
    </source>
</evidence>
<dbReference type="AlphaFoldDB" id="A0AA94JPR1"/>
<comment type="subcellular location">
    <subcellularLocation>
        <location evidence="1">Cell outer membrane</location>
        <topology evidence="1">Multi-pass membrane protein</topology>
    </subcellularLocation>
</comment>
<comment type="similarity">
    <text evidence="2">Belongs to the OmpP1/FadL family.</text>
</comment>
<keyword evidence="4" id="KW-0812">Transmembrane</keyword>